<evidence type="ECO:0000313" key="6">
    <source>
        <dbReference type="Proteomes" id="UP000308730"/>
    </source>
</evidence>
<evidence type="ECO:0000259" key="4">
    <source>
        <dbReference type="Pfam" id="PF13023"/>
    </source>
</evidence>
<dbReference type="SUPFAM" id="SSF109604">
    <property type="entry name" value="HD-domain/PDEase-like"/>
    <property type="match status" value="1"/>
</dbReference>
<accession>A0A4S4MVW3</accession>
<dbReference type="InterPro" id="IPR039356">
    <property type="entry name" value="YfbR/HDDC2"/>
</dbReference>
<evidence type="ECO:0000313" key="5">
    <source>
        <dbReference type="EMBL" id="THH29528.1"/>
    </source>
</evidence>
<proteinExistence type="predicted"/>
<dbReference type="Proteomes" id="UP000308730">
    <property type="component" value="Unassembled WGS sequence"/>
</dbReference>
<dbReference type="AlphaFoldDB" id="A0A4S4MVW3"/>
<dbReference type="Gene3D" id="1.10.3210.10">
    <property type="entry name" value="Hypothetical protein af1432"/>
    <property type="match status" value="1"/>
</dbReference>
<sequence length="103" mass="11651">MLSTNAVEAQVGDITPSDGIAKPEKQKLEAEYEDGVSAEARFVKDLDRFEMASQALEYERNHNAQTLQPFFDSSLPLLRHPEVKQWGEDLATERANFKQSQPN</sequence>
<dbReference type="PANTHER" id="PTHR11845">
    <property type="entry name" value="5'-DEOXYNUCLEOTIDASE HDDC2"/>
    <property type="match status" value="1"/>
</dbReference>
<dbReference type="GO" id="GO:0002953">
    <property type="term" value="F:5'-deoxynucleotidase activity"/>
    <property type="evidence" value="ECO:0007669"/>
    <property type="project" value="InterPro"/>
</dbReference>
<dbReference type="GO" id="GO:0005737">
    <property type="term" value="C:cytoplasm"/>
    <property type="evidence" value="ECO:0007669"/>
    <property type="project" value="TreeGrafter"/>
</dbReference>
<dbReference type="EMBL" id="SGPM01000120">
    <property type="protein sequence ID" value="THH29528.1"/>
    <property type="molecule type" value="Genomic_DNA"/>
</dbReference>
<evidence type="ECO:0000256" key="2">
    <source>
        <dbReference type="ARBA" id="ARBA00022801"/>
    </source>
</evidence>
<dbReference type="OrthoDB" id="10254258at2759"/>
<reference evidence="5 6" key="1">
    <citation type="submission" date="2019-02" db="EMBL/GenBank/DDBJ databases">
        <title>Genome sequencing of the rare red list fungi Antrodiella citrinella (Flaviporus citrinellus).</title>
        <authorList>
            <person name="Buettner E."/>
            <person name="Kellner H."/>
        </authorList>
    </citation>
    <scope>NUCLEOTIDE SEQUENCE [LARGE SCALE GENOMIC DNA]</scope>
    <source>
        <strain evidence="5 6">DSM 108506</strain>
    </source>
</reference>
<dbReference type="Pfam" id="PF13023">
    <property type="entry name" value="HD_3"/>
    <property type="match status" value="1"/>
</dbReference>
<evidence type="ECO:0000256" key="1">
    <source>
        <dbReference type="ARBA" id="ARBA00022723"/>
    </source>
</evidence>
<protein>
    <recommendedName>
        <fullName evidence="4">HD domain-containing protein</fullName>
    </recommendedName>
</protein>
<dbReference type="InterPro" id="IPR006674">
    <property type="entry name" value="HD_domain"/>
</dbReference>
<name>A0A4S4MVW3_9APHY</name>
<keyword evidence="1" id="KW-0479">Metal-binding</keyword>
<feature type="region of interest" description="Disordered" evidence="3">
    <location>
        <begin position="1"/>
        <end position="24"/>
    </location>
</feature>
<evidence type="ECO:0000256" key="3">
    <source>
        <dbReference type="SAM" id="MobiDB-lite"/>
    </source>
</evidence>
<keyword evidence="2" id="KW-0378">Hydrolase</keyword>
<gene>
    <name evidence="5" type="ORF">EUX98_g4672</name>
</gene>
<comment type="caution">
    <text evidence="5">The sequence shown here is derived from an EMBL/GenBank/DDBJ whole genome shotgun (WGS) entry which is preliminary data.</text>
</comment>
<dbReference type="PANTHER" id="PTHR11845:SF13">
    <property type="entry name" value="5'-DEOXYNUCLEOTIDASE HDDC2"/>
    <property type="match status" value="1"/>
</dbReference>
<dbReference type="GO" id="GO:0046872">
    <property type="term" value="F:metal ion binding"/>
    <property type="evidence" value="ECO:0007669"/>
    <property type="project" value="UniProtKB-KW"/>
</dbReference>
<organism evidence="5 6">
    <name type="scientific">Antrodiella citrinella</name>
    <dbReference type="NCBI Taxonomy" id="2447956"/>
    <lineage>
        <taxon>Eukaryota</taxon>
        <taxon>Fungi</taxon>
        <taxon>Dikarya</taxon>
        <taxon>Basidiomycota</taxon>
        <taxon>Agaricomycotina</taxon>
        <taxon>Agaricomycetes</taxon>
        <taxon>Polyporales</taxon>
        <taxon>Steccherinaceae</taxon>
        <taxon>Antrodiella</taxon>
    </lineage>
</organism>
<feature type="domain" description="HD" evidence="4">
    <location>
        <begin position="30"/>
        <end position="66"/>
    </location>
</feature>
<keyword evidence="6" id="KW-1185">Reference proteome</keyword>